<keyword evidence="2" id="KW-1185">Reference proteome</keyword>
<organism evidence="1 2">
    <name type="scientific">Natronincola peptidivorans</name>
    <dbReference type="NCBI Taxonomy" id="426128"/>
    <lineage>
        <taxon>Bacteria</taxon>
        <taxon>Bacillati</taxon>
        <taxon>Bacillota</taxon>
        <taxon>Clostridia</taxon>
        <taxon>Peptostreptococcales</taxon>
        <taxon>Natronincolaceae</taxon>
        <taxon>Natronincola</taxon>
    </lineage>
</organism>
<sequence length="181" mass="21872">MSMMIKKFTHDAHYKETKVAYEKSKEEILKTAFVSIKETIEGTNFKREEERENYEKRISEKVKLGEKLTQEEMSYIQRTNPIMYMRVKRIQMQREALERRLKRCRSKKEVEQAYNEAISMIHKKDPDKQVLVSAYNNVMKEVKNTREYKVFPLERKDKENEKNIFEASVRRNKETTFDVTV</sequence>
<gene>
    <name evidence="1" type="ORF">SAMN05660297_01161</name>
</gene>
<reference evidence="1 2" key="1">
    <citation type="submission" date="2016-10" db="EMBL/GenBank/DDBJ databases">
        <authorList>
            <person name="de Groot N.N."/>
        </authorList>
    </citation>
    <scope>NUCLEOTIDE SEQUENCE [LARGE SCALE GENOMIC DNA]</scope>
    <source>
        <strain evidence="1 2">DSM 18979</strain>
    </source>
</reference>
<proteinExistence type="predicted"/>
<evidence type="ECO:0000313" key="1">
    <source>
        <dbReference type="EMBL" id="SET00236.1"/>
    </source>
</evidence>
<protein>
    <submittedName>
        <fullName evidence="1">Uncharacterized protein</fullName>
    </submittedName>
</protein>
<evidence type="ECO:0000313" key="2">
    <source>
        <dbReference type="Proteomes" id="UP000199568"/>
    </source>
</evidence>
<dbReference type="AlphaFoldDB" id="A0A1I0B1Q5"/>
<dbReference type="Proteomes" id="UP000199568">
    <property type="component" value="Unassembled WGS sequence"/>
</dbReference>
<dbReference type="EMBL" id="FOHU01000003">
    <property type="protein sequence ID" value="SET00236.1"/>
    <property type="molecule type" value="Genomic_DNA"/>
</dbReference>
<name>A0A1I0B1Q5_9FIRM</name>
<dbReference type="OrthoDB" id="2066348at2"/>
<dbReference type="RefSeq" id="WP_090440650.1">
    <property type="nucleotide sequence ID" value="NZ_FOHU01000003.1"/>
</dbReference>
<accession>A0A1I0B1Q5</accession>